<reference evidence="2 3" key="1">
    <citation type="submission" date="2014-03" db="EMBL/GenBank/DDBJ databases">
        <title>Draft genome of the hookworm Oesophagostomum dentatum.</title>
        <authorList>
            <person name="Mitreva M."/>
        </authorList>
    </citation>
    <scope>NUCLEOTIDE SEQUENCE [LARGE SCALE GENOMIC DNA]</scope>
    <source>
        <strain evidence="2 3">OD-Hann</strain>
    </source>
</reference>
<proteinExistence type="predicted"/>
<dbReference type="AlphaFoldDB" id="A0A0B1S6Z6"/>
<dbReference type="EMBL" id="KN605821">
    <property type="protein sequence ID" value="KHJ79287.1"/>
    <property type="molecule type" value="Genomic_DNA"/>
</dbReference>
<evidence type="ECO:0000313" key="3">
    <source>
        <dbReference type="Proteomes" id="UP000053660"/>
    </source>
</evidence>
<evidence type="ECO:0000313" key="2">
    <source>
        <dbReference type="EMBL" id="KHJ79287.1"/>
    </source>
</evidence>
<name>A0A0B1S6Z6_OESDE</name>
<gene>
    <name evidence="2" type="ORF">OESDEN_21070</name>
</gene>
<dbReference type="Proteomes" id="UP000053660">
    <property type="component" value="Unassembled WGS sequence"/>
</dbReference>
<dbReference type="OrthoDB" id="5869913at2759"/>
<keyword evidence="3" id="KW-1185">Reference proteome</keyword>
<feature type="region of interest" description="Disordered" evidence="1">
    <location>
        <begin position="1"/>
        <end position="22"/>
    </location>
</feature>
<accession>A0A0B1S6Z6</accession>
<evidence type="ECO:0000256" key="1">
    <source>
        <dbReference type="SAM" id="MobiDB-lite"/>
    </source>
</evidence>
<sequence length="55" mass="6339">MDIVDDDVDFGPAPPPSTSETIAGFSVLKYLKEEIDKRKEEKKRKSHKKHKSRLL</sequence>
<organism evidence="2 3">
    <name type="scientific">Oesophagostomum dentatum</name>
    <name type="common">Nodular worm</name>
    <dbReference type="NCBI Taxonomy" id="61180"/>
    <lineage>
        <taxon>Eukaryota</taxon>
        <taxon>Metazoa</taxon>
        <taxon>Ecdysozoa</taxon>
        <taxon>Nematoda</taxon>
        <taxon>Chromadorea</taxon>
        <taxon>Rhabditida</taxon>
        <taxon>Rhabditina</taxon>
        <taxon>Rhabditomorpha</taxon>
        <taxon>Strongyloidea</taxon>
        <taxon>Strongylidae</taxon>
        <taxon>Oesophagostomum</taxon>
    </lineage>
</organism>
<protein>
    <submittedName>
        <fullName evidence="2">Uncharacterized protein</fullName>
    </submittedName>
</protein>